<organism evidence="2">
    <name type="scientific">Anguilla anguilla</name>
    <name type="common">European freshwater eel</name>
    <name type="synonym">Muraena anguilla</name>
    <dbReference type="NCBI Taxonomy" id="7936"/>
    <lineage>
        <taxon>Eukaryota</taxon>
        <taxon>Metazoa</taxon>
        <taxon>Chordata</taxon>
        <taxon>Craniata</taxon>
        <taxon>Vertebrata</taxon>
        <taxon>Euteleostomi</taxon>
        <taxon>Actinopterygii</taxon>
        <taxon>Neopterygii</taxon>
        <taxon>Teleostei</taxon>
        <taxon>Anguilliformes</taxon>
        <taxon>Anguillidae</taxon>
        <taxon>Anguilla</taxon>
    </lineage>
</organism>
<evidence type="ECO:0000313" key="2">
    <source>
        <dbReference type="EMBL" id="JAH23166.1"/>
    </source>
</evidence>
<evidence type="ECO:0000256" key="1">
    <source>
        <dbReference type="SAM" id="Phobius"/>
    </source>
</evidence>
<accession>A0A0E9R1V1</accession>
<reference evidence="2" key="2">
    <citation type="journal article" date="2015" name="Fish Shellfish Immunol.">
        <title>Early steps in the European eel (Anguilla anguilla)-Vibrio vulnificus interaction in the gills: Role of the RtxA13 toxin.</title>
        <authorList>
            <person name="Callol A."/>
            <person name="Pajuelo D."/>
            <person name="Ebbesson L."/>
            <person name="Teles M."/>
            <person name="MacKenzie S."/>
            <person name="Amaro C."/>
        </authorList>
    </citation>
    <scope>NUCLEOTIDE SEQUENCE</scope>
</reference>
<keyword evidence="1" id="KW-0472">Membrane</keyword>
<reference evidence="2" key="1">
    <citation type="submission" date="2014-11" db="EMBL/GenBank/DDBJ databases">
        <authorList>
            <person name="Amaro Gonzalez C."/>
        </authorList>
    </citation>
    <scope>NUCLEOTIDE SEQUENCE</scope>
</reference>
<dbReference type="EMBL" id="GBXM01085411">
    <property type="protein sequence ID" value="JAH23166.1"/>
    <property type="molecule type" value="Transcribed_RNA"/>
</dbReference>
<dbReference type="AlphaFoldDB" id="A0A0E9R1V1"/>
<sequence>MSVYELVQPAKVARSLYTDELPTRVFIYARSVVGFGSCIVISCVKYNLTTNAH</sequence>
<feature type="transmembrane region" description="Helical" evidence="1">
    <location>
        <begin position="25"/>
        <end position="48"/>
    </location>
</feature>
<keyword evidence="1" id="KW-0812">Transmembrane</keyword>
<proteinExistence type="predicted"/>
<name>A0A0E9R1V1_ANGAN</name>
<keyword evidence="1" id="KW-1133">Transmembrane helix</keyword>
<protein>
    <submittedName>
        <fullName evidence="2">Uncharacterized protein</fullName>
    </submittedName>
</protein>